<feature type="chain" id="PRO_5014733910" evidence="1">
    <location>
        <begin position="23"/>
        <end position="81"/>
    </location>
</feature>
<name>A0A2M4CBX0_9DIPT</name>
<sequence>MNLLASGLCLWAAVLVCEECIGEDTASSPVLEVCVCVKPHKIMNVASLCAEVGEYGVLFREIEHRITFDAVANDVVWRNET</sequence>
<organism evidence="2">
    <name type="scientific">Anopheles marajoara</name>
    <dbReference type="NCBI Taxonomy" id="58244"/>
    <lineage>
        <taxon>Eukaryota</taxon>
        <taxon>Metazoa</taxon>
        <taxon>Ecdysozoa</taxon>
        <taxon>Arthropoda</taxon>
        <taxon>Hexapoda</taxon>
        <taxon>Insecta</taxon>
        <taxon>Pterygota</taxon>
        <taxon>Neoptera</taxon>
        <taxon>Endopterygota</taxon>
        <taxon>Diptera</taxon>
        <taxon>Nematocera</taxon>
        <taxon>Culicoidea</taxon>
        <taxon>Culicidae</taxon>
        <taxon>Anophelinae</taxon>
        <taxon>Anopheles</taxon>
    </lineage>
</organism>
<feature type="signal peptide" evidence="1">
    <location>
        <begin position="1"/>
        <end position="22"/>
    </location>
</feature>
<keyword evidence="1" id="KW-0732">Signal</keyword>
<evidence type="ECO:0000256" key="1">
    <source>
        <dbReference type="SAM" id="SignalP"/>
    </source>
</evidence>
<proteinExistence type="predicted"/>
<accession>A0A2M4CBX0</accession>
<dbReference type="AlphaFoldDB" id="A0A2M4CBX0"/>
<protein>
    <submittedName>
        <fullName evidence="2">Putative secreted protein</fullName>
    </submittedName>
</protein>
<dbReference type="EMBL" id="GGFJ01013490">
    <property type="protein sequence ID" value="MBW62631.1"/>
    <property type="molecule type" value="Transcribed_RNA"/>
</dbReference>
<reference evidence="2" key="1">
    <citation type="submission" date="2018-01" db="EMBL/GenBank/DDBJ databases">
        <title>An insight into the sialome of Amazonian anophelines.</title>
        <authorList>
            <person name="Ribeiro J.M."/>
            <person name="Scarpassa V."/>
            <person name="Calvo E."/>
        </authorList>
    </citation>
    <scope>NUCLEOTIDE SEQUENCE</scope>
    <source>
        <tissue evidence="2">Salivary glands</tissue>
    </source>
</reference>
<evidence type="ECO:0000313" key="2">
    <source>
        <dbReference type="EMBL" id="MBW62631.1"/>
    </source>
</evidence>